<dbReference type="InterPro" id="IPR023170">
    <property type="entry name" value="HhH_base_excis_C"/>
</dbReference>
<dbReference type="InterPro" id="IPR037046">
    <property type="entry name" value="AlkA_N_sf"/>
</dbReference>
<evidence type="ECO:0000256" key="3">
    <source>
        <dbReference type="ARBA" id="ARBA00022763"/>
    </source>
</evidence>
<evidence type="ECO:0000259" key="6">
    <source>
        <dbReference type="SMART" id="SM01009"/>
    </source>
</evidence>
<sequence length="300" mass="33948">MESILLRCIIQLPPDFRLQDVLSFHKRDQLMAAERVEGYTLHKGLVWQGHAACLTINFHPLQAEAILAIDGSPADNMSTSLDQMVRRMLGLTQQIEEFEATYRHHPEAGPLIVQHPGLRVPLSATPFEALTWAIIGQQISLHAAIAVRRRLIQAAGMQHSSGLYCYPDAAGIEHTSEEQLRQAGLSQSKTRTLIELSRRNLENLLPLEEWTINLPVDEMREKLLLVPGIGPWTINYALLRGYGWLDGSLHGDVAVRRNLQTLLDHPEKISEKYARDWLEEFSPWRALIAAHLWAMKSLQA</sequence>
<dbReference type="InterPro" id="IPR003265">
    <property type="entry name" value="HhH-GPD_domain"/>
</dbReference>
<evidence type="ECO:0000259" key="5">
    <source>
        <dbReference type="SMART" id="SM00478"/>
    </source>
</evidence>
<feature type="domain" description="HhH-GPD" evidence="5">
    <location>
        <begin position="135"/>
        <end position="297"/>
    </location>
</feature>
<dbReference type="InterPro" id="IPR010316">
    <property type="entry name" value="AlkA_N"/>
</dbReference>
<dbReference type="Gene3D" id="1.10.340.30">
    <property type="entry name" value="Hypothetical protein, domain 2"/>
    <property type="match status" value="1"/>
</dbReference>
<dbReference type="PANTHER" id="PTHR43003">
    <property type="entry name" value="DNA-3-METHYLADENINE GLYCOSYLASE"/>
    <property type="match status" value="1"/>
</dbReference>
<keyword evidence="4" id="KW-0234">DNA repair</keyword>
<comment type="catalytic activity">
    <reaction evidence="1">
        <text>Hydrolysis of alkylated DNA, releasing 3-methyladenine, 3-methylguanine, 7-methylguanine and 7-methyladenine.</text>
        <dbReference type="EC" id="3.2.2.21"/>
    </reaction>
</comment>
<dbReference type="PANTHER" id="PTHR43003:SF13">
    <property type="entry name" value="DNA-3-METHYLADENINE GLYCOSYLASE 2"/>
    <property type="match status" value="1"/>
</dbReference>
<comment type="caution">
    <text evidence="7">The sequence shown here is derived from an EMBL/GenBank/DDBJ whole genome shotgun (WGS) entry which is preliminary data.</text>
</comment>
<keyword evidence="3" id="KW-0227">DNA damage</keyword>
<proteinExistence type="predicted"/>
<evidence type="ECO:0000256" key="4">
    <source>
        <dbReference type="ARBA" id="ARBA00023204"/>
    </source>
</evidence>
<evidence type="ECO:0000256" key="1">
    <source>
        <dbReference type="ARBA" id="ARBA00000086"/>
    </source>
</evidence>
<dbReference type="SMART" id="SM00478">
    <property type="entry name" value="ENDO3c"/>
    <property type="match status" value="1"/>
</dbReference>
<dbReference type="InterPro" id="IPR011257">
    <property type="entry name" value="DNA_glycosylase"/>
</dbReference>
<evidence type="ECO:0000313" key="7">
    <source>
        <dbReference type="EMBL" id="MBT1073405.1"/>
    </source>
</evidence>
<feature type="domain" description="DNA-3-methyladenine glycosylase AlkA N-terminal" evidence="6">
    <location>
        <begin position="9"/>
        <end position="125"/>
    </location>
</feature>
<dbReference type="EMBL" id="JAHDYS010000021">
    <property type="protein sequence ID" value="MBT1073405.1"/>
    <property type="molecule type" value="Genomic_DNA"/>
</dbReference>
<evidence type="ECO:0000256" key="2">
    <source>
        <dbReference type="ARBA" id="ARBA00012000"/>
    </source>
</evidence>
<dbReference type="Proteomes" id="UP000784128">
    <property type="component" value="Unassembled WGS sequence"/>
</dbReference>
<dbReference type="SMART" id="SM01009">
    <property type="entry name" value="AlkA_N"/>
    <property type="match status" value="1"/>
</dbReference>
<keyword evidence="8" id="KW-1185">Reference proteome</keyword>
<organism evidence="7 8">
    <name type="scientific">Pelotalea chapellei</name>
    <dbReference type="NCBI Taxonomy" id="44671"/>
    <lineage>
        <taxon>Bacteria</taxon>
        <taxon>Pseudomonadati</taxon>
        <taxon>Thermodesulfobacteriota</taxon>
        <taxon>Desulfuromonadia</taxon>
        <taxon>Geobacterales</taxon>
        <taxon>Geobacteraceae</taxon>
        <taxon>Pelotalea</taxon>
    </lineage>
</organism>
<dbReference type="Pfam" id="PF00730">
    <property type="entry name" value="HhH-GPD"/>
    <property type="match status" value="1"/>
</dbReference>
<dbReference type="Gene3D" id="1.10.1670.10">
    <property type="entry name" value="Helix-hairpin-Helix base-excision DNA repair enzymes (C-terminal)"/>
    <property type="match status" value="1"/>
</dbReference>
<dbReference type="RefSeq" id="WP_214301414.1">
    <property type="nucleotide sequence ID" value="NZ_JAHDYS010000021.1"/>
</dbReference>
<dbReference type="InterPro" id="IPR051912">
    <property type="entry name" value="Alkylbase_DNA_Glycosylase/TA"/>
</dbReference>
<dbReference type="CDD" id="cd00056">
    <property type="entry name" value="ENDO3c"/>
    <property type="match status" value="1"/>
</dbReference>
<dbReference type="SUPFAM" id="SSF48150">
    <property type="entry name" value="DNA-glycosylase"/>
    <property type="match status" value="1"/>
</dbReference>
<accession>A0ABS5UCN7</accession>
<dbReference type="EC" id="3.2.2.21" evidence="2"/>
<gene>
    <name evidence="7" type="ORF">KJB30_16555</name>
</gene>
<protein>
    <recommendedName>
        <fullName evidence="2">DNA-3-methyladenine glycosylase II</fullName>
        <ecNumber evidence="2">3.2.2.21</ecNumber>
    </recommendedName>
</protein>
<reference evidence="7 8" key="1">
    <citation type="submission" date="2021-05" db="EMBL/GenBank/DDBJ databases">
        <title>The draft genome of Geobacter chapellei DSM 13688.</title>
        <authorList>
            <person name="Xu Z."/>
            <person name="Masuda Y."/>
            <person name="Itoh H."/>
            <person name="Senoo K."/>
        </authorList>
    </citation>
    <scope>NUCLEOTIDE SEQUENCE [LARGE SCALE GENOMIC DNA]</scope>
    <source>
        <strain evidence="7 8">DSM 13688</strain>
    </source>
</reference>
<dbReference type="Gene3D" id="3.30.310.20">
    <property type="entry name" value="DNA-3-methyladenine glycosylase AlkA, N-terminal domain"/>
    <property type="match status" value="1"/>
</dbReference>
<dbReference type="Pfam" id="PF06029">
    <property type="entry name" value="AlkA_N"/>
    <property type="match status" value="1"/>
</dbReference>
<name>A0ABS5UCN7_9BACT</name>
<evidence type="ECO:0000313" key="8">
    <source>
        <dbReference type="Proteomes" id="UP000784128"/>
    </source>
</evidence>